<dbReference type="InterPro" id="IPR025403">
    <property type="entry name" value="TgpA-like_C"/>
</dbReference>
<accession>A0A848KZ02</accession>
<keyword evidence="5" id="KW-1185">Reference proteome</keyword>
<feature type="transmembrane region" description="Helical" evidence="2">
    <location>
        <begin position="66"/>
        <end position="85"/>
    </location>
</feature>
<keyword evidence="2" id="KW-0812">Transmembrane</keyword>
<protein>
    <submittedName>
        <fullName evidence="4">DUF4129 domain-containing protein</fullName>
    </submittedName>
</protein>
<dbReference type="RefSeq" id="WP_170195951.1">
    <property type="nucleotide sequence ID" value="NZ_JABBNB010000023.1"/>
</dbReference>
<sequence>MSATRTLAAGLDPSNDEARRWLEDELRKNDYHPQPSWWDRISDAIGRWFSDFFQNVFGSDSGSTPLIISIVIALAILAGAVYLLARLRRNRRAEDTATGDRAVLGSSKLTAAQHRELATEALQAGDYLRSIVCSMRAIAQEAVERTLLTRAASLTAHEIAYRLTAPFPTLVNELLSGADLFDDVAYGGRPATHEHALTIQALDTKLKSTKPRLVDDVEAPPPSLPPIREAAR</sequence>
<gene>
    <name evidence="4" type="ORF">HH308_19700</name>
</gene>
<evidence type="ECO:0000256" key="2">
    <source>
        <dbReference type="SAM" id="Phobius"/>
    </source>
</evidence>
<feature type="region of interest" description="Disordered" evidence="1">
    <location>
        <begin position="211"/>
        <end position="232"/>
    </location>
</feature>
<proteinExistence type="predicted"/>
<comment type="caution">
    <text evidence="4">The sequence shown here is derived from an EMBL/GenBank/DDBJ whole genome shotgun (WGS) entry which is preliminary data.</text>
</comment>
<dbReference type="Proteomes" id="UP000550729">
    <property type="component" value="Unassembled WGS sequence"/>
</dbReference>
<keyword evidence="2" id="KW-0472">Membrane</keyword>
<dbReference type="AlphaFoldDB" id="A0A848KZ02"/>
<organism evidence="4 5">
    <name type="scientific">Gordonia asplenii</name>
    <dbReference type="NCBI Taxonomy" id="2725283"/>
    <lineage>
        <taxon>Bacteria</taxon>
        <taxon>Bacillati</taxon>
        <taxon>Actinomycetota</taxon>
        <taxon>Actinomycetes</taxon>
        <taxon>Mycobacteriales</taxon>
        <taxon>Gordoniaceae</taxon>
        <taxon>Gordonia</taxon>
    </lineage>
</organism>
<dbReference type="Pfam" id="PF13559">
    <property type="entry name" value="DUF4129"/>
    <property type="match status" value="1"/>
</dbReference>
<feature type="domain" description="Protein-glutamine gamma-glutamyltransferase-like C-terminal" evidence="3">
    <location>
        <begin position="136"/>
        <end position="202"/>
    </location>
</feature>
<evidence type="ECO:0000259" key="3">
    <source>
        <dbReference type="Pfam" id="PF13559"/>
    </source>
</evidence>
<reference evidence="4 5" key="1">
    <citation type="submission" date="2020-04" db="EMBL/GenBank/DDBJ databases">
        <title>Gordonia sp. nov. TBRC 11910.</title>
        <authorList>
            <person name="Suriyachadkun C."/>
        </authorList>
    </citation>
    <scope>NUCLEOTIDE SEQUENCE [LARGE SCALE GENOMIC DNA]</scope>
    <source>
        <strain evidence="4 5">TBRC 11910</strain>
    </source>
</reference>
<evidence type="ECO:0000313" key="4">
    <source>
        <dbReference type="EMBL" id="NMO03442.1"/>
    </source>
</evidence>
<keyword evidence="2" id="KW-1133">Transmembrane helix</keyword>
<name>A0A848KZ02_9ACTN</name>
<evidence type="ECO:0000256" key="1">
    <source>
        <dbReference type="SAM" id="MobiDB-lite"/>
    </source>
</evidence>
<dbReference type="EMBL" id="JABBNB010000023">
    <property type="protein sequence ID" value="NMO03442.1"/>
    <property type="molecule type" value="Genomic_DNA"/>
</dbReference>
<evidence type="ECO:0000313" key="5">
    <source>
        <dbReference type="Proteomes" id="UP000550729"/>
    </source>
</evidence>